<dbReference type="EMBL" id="JASWJB010000120">
    <property type="protein sequence ID" value="KAK2596099.1"/>
    <property type="molecule type" value="Genomic_DNA"/>
</dbReference>
<dbReference type="SUPFAM" id="SSF63724">
    <property type="entry name" value="Cytolysin/lectin"/>
    <property type="match status" value="1"/>
</dbReference>
<comment type="caution">
    <text evidence="1">The sequence shown here is derived from an EMBL/GenBank/DDBJ whole genome shotgun (WGS) entry which is preliminary data.</text>
</comment>
<evidence type="ECO:0008006" key="3">
    <source>
        <dbReference type="Google" id="ProtNLM"/>
    </source>
</evidence>
<organism evidence="1 2">
    <name type="scientific">Conoideocrella luteorostrata</name>
    <dbReference type="NCBI Taxonomy" id="1105319"/>
    <lineage>
        <taxon>Eukaryota</taxon>
        <taxon>Fungi</taxon>
        <taxon>Dikarya</taxon>
        <taxon>Ascomycota</taxon>
        <taxon>Pezizomycotina</taxon>
        <taxon>Sordariomycetes</taxon>
        <taxon>Hypocreomycetidae</taxon>
        <taxon>Hypocreales</taxon>
        <taxon>Clavicipitaceae</taxon>
        <taxon>Conoideocrella</taxon>
    </lineage>
</organism>
<evidence type="ECO:0000313" key="1">
    <source>
        <dbReference type="EMBL" id="KAK2596099.1"/>
    </source>
</evidence>
<dbReference type="InterPro" id="IPR015926">
    <property type="entry name" value="Cytolysin/lectin"/>
</dbReference>
<proteinExistence type="predicted"/>
<name>A0AAJ0CMH9_9HYPO</name>
<dbReference type="AlphaFoldDB" id="A0AAJ0CMH9"/>
<dbReference type="InterPro" id="IPR009960">
    <property type="entry name" value="Fruit_body_lectin_fun"/>
</dbReference>
<sequence length="148" mass="16269">MSYNIQVRIYQSDIHNFFHVVERGVWNYANGGSWTEQDGALKLAMGGSGTSGILRFKPENGDEAFFVIAGVHNYKPWVDIVTGLANNVTGASALPEYYNNTHAERVKAREAQRTTCSVYNVARRTISATFKSGEGHDLALDIVIGNKG</sequence>
<accession>A0AAJ0CMH9</accession>
<dbReference type="Pfam" id="PF07367">
    <property type="entry name" value="FB_lectin"/>
    <property type="match status" value="1"/>
</dbReference>
<keyword evidence="2" id="KW-1185">Reference proteome</keyword>
<protein>
    <recommendedName>
        <fullName evidence="3">Lectin</fullName>
    </recommendedName>
</protein>
<evidence type="ECO:0000313" key="2">
    <source>
        <dbReference type="Proteomes" id="UP001251528"/>
    </source>
</evidence>
<reference evidence="1" key="1">
    <citation type="submission" date="2023-06" db="EMBL/GenBank/DDBJ databases">
        <title>Conoideocrella luteorostrata (Hypocreales: Clavicipitaceae), a potential biocontrol fungus for elongate hemlock scale in United States Christmas tree production areas.</title>
        <authorList>
            <person name="Barrett H."/>
            <person name="Lovett B."/>
            <person name="Macias A.M."/>
            <person name="Stajich J.E."/>
            <person name="Kasson M.T."/>
        </authorList>
    </citation>
    <scope>NUCLEOTIDE SEQUENCE</scope>
    <source>
        <strain evidence="1">ARSEF 14590</strain>
    </source>
</reference>
<dbReference type="Gene3D" id="2.60.270.20">
    <property type="entry name" value="Cytolysin/lectin"/>
    <property type="match status" value="1"/>
</dbReference>
<dbReference type="Proteomes" id="UP001251528">
    <property type="component" value="Unassembled WGS sequence"/>
</dbReference>
<gene>
    <name evidence="1" type="ORF">QQS21_006446</name>
</gene>